<feature type="region of interest" description="Disordered" evidence="1">
    <location>
        <begin position="673"/>
        <end position="721"/>
    </location>
</feature>
<dbReference type="EMBL" id="JBAWTH010000001">
    <property type="protein sequence ID" value="KAL2293482.1"/>
    <property type="molecule type" value="Genomic_DNA"/>
</dbReference>
<evidence type="ECO:0000256" key="2">
    <source>
        <dbReference type="SAM" id="Phobius"/>
    </source>
</evidence>
<comment type="caution">
    <text evidence="3">The sequence shown here is derived from an EMBL/GenBank/DDBJ whole genome shotgun (WGS) entry which is preliminary data.</text>
</comment>
<keyword evidence="2" id="KW-1133">Transmembrane helix</keyword>
<feature type="transmembrane region" description="Helical" evidence="2">
    <location>
        <begin position="579"/>
        <end position="601"/>
    </location>
</feature>
<name>A0ABR4FFM9_9PEZI</name>
<proteinExistence type="predicted"/>
<evidence type="ECO:0000313" key="3">
    <source>
        <dbReference type="EMBL" id="KAL2293482.1"/>
    </source>
</evidence>
<gene>
    <name evidence="3" type="ORF">FJTKL_05374</name>
</gene>
<feature type="transmembrane region" description="Helical" evidence="2">
    <location>
        <begin position="49"/>
        <end position="73"/>
    </location>
</feature>
<keyword evidence="2" id="KW-0472">Membrane</keyword>
<keyword evidence="4" id="KW-1185">Reference proteome</keyword>
<dbReference type="Proteomes" id="UP001600888">
    <property type="component" value="Unassembled WGS sequence"/>
</dbReference>
<organism evidence="3 4">
    <name type="scientific">Diaporthe vaccinii</name>
    <dbReference type="NCBI Taxonomy" id="105482"/>
    <lineage>
        <taxon>Eukaryota</taxon>
        <taxon>Fungi</taxon>
        <taxon>Dikarya</taxon>
        <taxon>Ascomycota</taxon>
        <taxon>Pezizomycotina</taxon>
        <taxon>Sordariomycetes</taxon>
        <taxon>Sordariomycetidae</taxon>
        <taxon>Diaporthales</taxon>
        <taxon>Diaporthaceae</taxon>
        <taxon>Diaporthe</taxon>
        <taxon>Diaporthe eres species complex</taxon>
    </lineage>
</organism>
<evidence type="ECO:0000256" key="1">
    <source>
        <dbReference type="SAM" id="MobiDB-lite"/>
    </source>
</evidence>
<accession>A0ABR4FFM9</accession>
<protein>
    <submittedName>
        <fullName evidence="3">Uncharacterized protein</fullName>
    </submittedName>
</protein>
<reference evidence="3 4" key="1">
    <citation type="submission" date="2024-03" db="EMBL/GenBank/DDBJ databases">
        <title>A high-quality draft genome sequence of Diaporthe vaccinii, a causative agent of upright dieback and viscid rot disease in cranberry plants.</title>
        <authorList>
            <person name="Sarrasin M."/>
            <person name="Lang B.F."/>
            <person name="Burger G."/>
        </authorList>
    </citation>
    <scope>NUCLEOTIDE SEQUENCE [LARGE SCALE GENOMIC DNA]</scope>
    <source>
        <strain evidence="3 4">IS7</strain>
    </source>
</reference>
<sequence>MDYPAAPAWPASNRDLTLQYKVHLGIWTDWSRGRVLGITLTLDRQQANLLIAFTASFVVFVGSRFWYIICLFLHQVYSTSEPRDALHHQRQVVLRNSGSSEAGVFKFVALLHAWRRSNFKSIVRIAPALLLAVACTIGFTIAGGFSSQIQLGNDNIGSAVLLDGANCSVITNVTSTMGQLAYEKLSASSISTASNYAQQCYSANSTGLTDCNYFVSQRLPGFVDNSAPCPFKESLCRSNSTNLALDTGFISTDAHLGLNAPPEERLFIRHTLHCAPLVTEGHSSVHGNYTRYNYGSQWALIDPESDFSEGYLNYTYAVESLEDQYRVLDDATAIEQSYMLRPLFSGTVNGTPGADPNSGFVPGTELERTDADLFLVFLSGHGVFFSEPLYDDWYRATEPYASMREMQHEEIPIYRTSEAASPLACASQWQFCNTNTSACSPTASYHDAMLGSAQAFGINGDVAAESRSPATDRLGWLMESTGIRYSGEDSILLNLQDSALLSKQSLMQGYQGHLPDNQWQLDVVNWFSIYLALVQSNMLQTASGYQEAASGISAAQPMTEAAQRLCSNQKIRTTRYSSFSFFGILFTYIVGCMVILTSYSLEPLLACLHRRRSYKQYAYLEWMTNDTLQLYRVAHEGPNEVDGTWSRCTSWVPTTAPGVLLSSLDISDLKHPRLPAKDQESMTPSLDASEGDTAPPEAVGSGDSDSDPDSNGAQQPESTHEVVNADVVSPQISVSHVRGVVLNPNDERQVAHFPIPSQAVEAPSPLEETPCRHIPGSTLQTRPGQMSAFDHGRMPSPHSFPIIITGGEGSFAYGGGGAMCNFV</sequence>
<evidence type="ECO:0000313" key="4">
    <source>
        <dbReference type="Proteomes" id="UP001600888"/>
    </source>
</evidence>
<keyword evidence="2" id="KW-0812">Transmembrane</keyword>
<feature type="transmembrane region" description="Helical" evidence="2">
    <location>
        <begin position="125"/>
        <end position="145"/>
    </location>
</feature>